<evidence type="ECO:0000313" key="2">
    <source>
        <dbReference type="EMBL" id="QHS98447.1"/>
    </source>
</evidence>
<dbReference type="Gene3D" id="3.90.550.10">
    <property type="entry name" value="Spore Coat Polysaccharide Biosynthesis Protein SpsA, Chain A"/>
    <property type="match status" value="1"/>
</dbReference>
<proteinExistence type="predicted"/>
<dbReference type="EMBL" id="MN739316">
    <property type="protein sequence ID" value="QHS98447.1"/>
    <property type="molecule type" value="Genomic_DNA"/>
</dbReference>
<protein>
    <recommendedName>
        <fullName evidence="1">Glycosyltransferase 2-like domain-containing protein</fullName>
    </recommendedName>
</protein>
<dbReference type="PANTHER" id="PTHR22916">
    <property type="entry name" value="GLYCOSYLTRANSFERASE"/>
    <property type="match status" value="1"/>
</dbReference>
<evidence type="ECO:0000259" key="1">
    <source>
        <dbReference type="Pfam" id="PF00535"/>
    </source>
</evidence>
<feature type="domain" description="Glycosyltransferase 2-like" evidence="1">
    <location>
        <begin position="20"/>
        <end position="135"/>
    </location>
</feature>
<dbReference type="SUPFAM" id="SSF53448">
    <property type="entry name" value="Nucleotide-diphospho-sugar transferases"/>
    <property type="match status" value="1"/>
</dbReference>
<sequence>MGGKKNRKKVRSASGKPFVSVCTPTYNRRVFIPQLIKCFLEQDYPREKMEWIIVDDGEDSVEDLFKDVPCVKYHRVEEKMKLGRKRNYMHELSKGDILVYMDDDDYYPPCRVSHAVGKLEGQPQVLAAGSSMVYLYFNDMEKIYRFGPYGKTHATAGTFAFKRKLLEQTKYDDDAELAEEKAFLKNYTIPFTQLEPLKSIFVFAHQYNTFDKRKLLINANPNYVHEMRTMKIKDCIRAKWAREFYTNI</sequence>
<accession>A0A6C0C1F2</accession>
<name>A0A6C0C1F2_9ZZZZ</name>
<dbReference type="InterPro" id="IPR029044">
    <property type="entry name" value="Nucleotide-diphossugar_trans"/>
</dbReference>
<dbReference type="AlphaFoldDB" id="A0A6C0C1F2"/>
<dbReference type="CDD" id="cd00761">
    <property type="entry name" value="Glyco_tranf_GTA_type"/>
    <property type="match status" value="1"/>
</dbReference>
<reference evidence="2" key="1">
    <citation type="journal article" date="2020" name="Nature">
        <title>Giant virus diversity and host interactions through global metagenomics.</title>
        <authorList>
            <person name="Schulz F."/>
            <person name="Roux S."/>
            <person name="Paez-Espino D."/>
            <person name="Jungbluth S."/>
            <person name="Walsh D.A."/>
            <person name="Denef V.J."/>
            <person name="McMahon K.D."/>
            <person name="Konstantinidis K.T."/>
            <person name="Eloe-Fadrosh E.A."/>
            <person name="Kyrpides N.C."/>
            <person name="Woyke T."/>
        </authorList>
    </citation>
    <scope>NUCLEOTIDE SEQUENCE</scope>
    <source>
        <strain evidence="2">GVMAG-M-3300020185-18</strain>
    </source>
</reference>
<dbReference type="Pfam" id="PF00535">
    <property type="entry name" value="Glycos_transf_2"/>
    <property type="match status" value="1"/>
</dbReference>
<organism evidence="2">
    <name type="scientific">viral metagenome</name>
    <dbReference type="NCBI Taxonomy" id="1070528"/>
    <lineage>
        <taxon>unclassified sequences</taxon>
        <taxon>metagenomes</taxon>
        <taxon>organismal metagenomes</taxon>
    </lineage>
</organism>
<dbReference type="InterPro" id="IPR001173">
    <property type="entry name" value="Glyco_trans_2-like"/>
</dbReference>